<reference evidence="2 3" key="1">
    <citation type="journal article" date="2019" name="Environ. Microbiol.">
        <title>Species interactions and distinct microbial communities in high Arctic permafrost affected cryosols are associated with the CH4 and CO2 gas fluxes.</title>
        <authorList>
            <person name="Altshuler I."/>
            <person name="Hamel J."/>
            <person name="Turney S."/>
            <person name="Magnuson E."/>
            <person name="Levesque R."/>
            <person name="Greer C."/>
            <person name="Whyte L.G."/>
        </authorList>
    </citation>
    <scope>NUCLEOTIDE SEQUENCE [LARGE SCALE GENOMIC DNA]</scope>
    <source>
        <strain evidence="2 3">OWC5</strain>
    </source>
</reference>
<proteinExistence type="predicted"/>
<evidence type="ECO:0000259" key="1">
    <source>
        <dbReference type="Pfam" id="PF09722"/>
    </source>
</evidence>
<accession>A0A502HGE5</accession>
<dbReference type="InterPro" id="IPR024467">
    <property type="entry name" value="Xre/MbcA/ParS-like_toxin-bd"/>
</dbReference>
<dbReference type="RefSeq" id="WP_140684437.1">
    <property type="nucleotide sequence ID" value="NZ_RCZA01000029.1"/>
</dbReference>
<dbReference type="EMBL" id="RCZA01000029">
    <property type="protein sequence ID" value="TPG73751.1"/>
    <property type="molecule type" value="Genomic_DNA"/>
</dbReference>
<dbReference type="AlphaFoldDB" id="A0A502HGE5"/>
<protein>
    <submittedName>
        <fullName evidence="2">DUF2384 domain-containing protein</fullName>
    </submittedName>
</protein>
<gene>
    <name evidence="2" type="ORF">EAH74_32505</name>
</gene>
<evidence type="ECO:0000313" key="3">
    <source>
        <dbReference type="Proteomes" id="UP000320914"/>
    </source>
</evidence>
<name>A0A502HGE5_9PSED</name>
<dbReference type="Pfam" id="PF09722">
    <property type="entry name" value="Xre_MbcA_ParS_C"/>
    <property type="match status" value="1"/>
</dbReference>
<comment type="caution">
    <text evidence="2">The sequence shown here is derived from an EMBL/GenBank/DDBJ whole genome shotgun (WGS) entry which is preliminary data.</text>
</comment>
<sequence>MNYVELIQRQAGLVFGNKEKADAWLSQPKTAFDGKTPTELAHSEAGYLLVKVVLERINQGYAC</sequence>
<evidence type="ECO:0000313" key="2">
    <source>
        <dbReference type="EMBL" id="TPG73751.1"/>
    </source>
</evidence>
<dbReference type="Proteomes" id="UP000320914">
    <property type="component" value="Unassembled WGS sequence"/>
</dbReference>
<organism evidence="2 3">
    <name type="scientific">Pseudomonas mandelii</name>
    <dbReference type="NCBI Taxonomy" id="75612"/>
    <lineage>
        <taxon>Bacteria</taxon>
        <taxon>Pseudomonadati</taxon>
        <taxon>Pseudomonadota</taxon>
        <taxon>Gammaproteobacteria</taxon>
        <taxon>Pseudomonadales</taxon>
        <taxon>Pseudomonadaceae</taxon>
        <taxon>Pseudomonas</taxon>
    </lineage>
</organism>
<feature type="domain" description="Antitoxin Xre/MbcA/ParS-like toxin-binding" evidence="1">
    <location>
        <begin position="11"/>
        <end position="60"/>
    </location>
</feature>